<evidence type="ECO:0000313" key="1">
    <source>
        <dbReference type="EMBL" id="KAI7752363.1"/>
    </source>
</evidence>
<protein>
    <submittedName>
        <fullName evidence="1">Uncharacterized protein</fullName>
    </submittedName>
</protein>
<comment type="caution">
    <text evidence="1">The sequence shown here is derived from an EMBL/GenBank/DDBJ whole genome shotgun (WGS) entry which is preliminary data.</text>
</comment>
<evidence type="ECO:0000313" key="2">
    <source>
        <dbReference type="Proteomes" id="UP001206925"/>
    </source>
</evidence>
<name>A0AAD5D1L0_AMBAR</name>
<dbReference type="EMBL" id="JAMZMK010005703">
    <property type="protein sequence ID" value="KAI7752363.1"/>
    <property type="molecule type" value="Genomic_DNA"/>
</dbReference>
<accession>A0AAD5D1L0</accession>
<proteinExistence type="predicted"/>
<dbReference type="AlphaFoldDB" id="A0AAD5D1L0"/>
<gene>
    <name evidence="1" type="ORF">M8C21_032626</name>
</gene>
<keyword evidence="2" id="KW-1185">Reference proteome</keyword>
<reference evidence="1" key="1">
    <citation type="submission" date="2022-06" db="EMBL/GenBank/DDBJ databases">
        <title>Uncovering the hologenomic basis of an extraordinary plant invasion.</title>
        <authorList>
            <person name="Bieker V.C."/>
            <person name="Martin M.D."/>
            <person name="Gilbert T."/>
            <person name="Hodgins K."/>
            <person name="Battlay P."/>
            <person name="Petersen B."/>
            <person name="Wilson J."/>
        </authorList>
    </citation>
    <scope>NUCLEOTIDE SEQUENCE</scope>
    <source>
        <strain evidence="1">AA19_3_7</strain>
        <tissue evidence="1">Leaf</tissue>
    </source>
</reference>
<organism evidence="1 2">
    <name type="scientific">Ambrosia artemisiifolia</name>
    <name type="common">Common ragweed</name>
    <dbReference type="NCBI Taxonomy" id="4212"/>
    <lineage>
        <taxon>Eukaryota</taxon>
        <taxon>Viridiplantae</taxon>
        <taxon>Streptophyta</taxon>
        <taxon>Embryophyta</taxon>
        <taxon>Tracheophyta</taxon>
        <taxon>Spermatophyta</taxon>
        <taxon>Magnoliopsida</taxon>
        <taxon>eudicotyledons</taxon>
        <taxon>Gunneridae</taxon>
        <taxon>Pentapetalae</taxon>
        <taxon>asterids</taxon>
        <taxon>campanulids</taxon>
        <taxon>Asterales</taxon>
        <taxon>Asteraceae</taxon>
        <taxon>Asteroideae</taxon>
        <taxon>Heliantheae alliance</taxon>
        <taxon>Heliantheae</taxon>
        <taxon>Ambrosia</taxon>
    </lineage>
</organism>
<sequence>MFRVCGREFTELLIVATSQPNQGKVWDTGKKALRLSQEICEHAKAIVCLHAKAFTQLYVPLKGIKIDLRGLLDLHNTGLRSLMKT</sequence>
<dbReference type="Proteomes" id="UP001206925">
    <property type="component" value="Unassembled WGS sequence"/>
</dbReference>